<dbReference type="InterPro" id="IPR010490">
    <property type="entry name" value="COG6"/>
</dbReference>
<dbReference type="RefSeq" id="XP_026192238.1">
    <property type="nucleotide sequence ID" value="XM_026336453.1"/>
</dbReference>
<evidence type="ECO:0000313" key="2">
    <source>
        <dbReference type="Proteomes" id="UP000515125"/>
    </source>
</evidence>
<dbReference type="PANTHER" id="PTHR21506:SF0">
    <property type="entry name" value="CONSERVED OLIGOMERIC GOLGI COMPLEX SUBUNIT 6"/>
    <property type="match status" value="1"/>
</dbReference>
<dbReference type="OrthoDB" id="349198at2759"/>
<dbReference type="AlphaFoldDB" id="A0A6P6RWG1"/>
<feature type="region of interest" description="Disordered" evidence="1">
    <location>
        <begin position="783"/>
        <end position="815"/>
    </location>
</feature>
<reference evidence="3" key="1">
    <citation type="submission" date="2025-08" db="UniProtKB">
        <authorList>
            <consortium name="RefSeq"/>
        </authorList>
    </citation>
    <scope>IDENTIFICATION</scope>
</reference>
<feature type="region of interest" description="Disordered" evidence="1">
    <location>
        <begin position="195"/>
        <end position="219"/>
    </location>
</feature>
<evidence type="ECO:0000313" key="3">
    <source>
        <dbReference type="RefSeq" id="XP_026192238.1"/>
    </source>
</evidence>
<dbReference type="Proteomes" id="UP000515125">
    <property type="component" value="Unplaced"/>
</dbReference>
<dbReference type="PANTHER" id="PTHR21506">
    <property type="entry name" value="COMPONENT OF OLIGOMERIC GOLGI COMPLEX 6"/>
    <property type="match status" value="1"/>
</dbReference>
<dbReference type="GeneID" id="113147102"/>
<protein>
    <submittedName>
        <fullName evidence="3">Uncharacterized protein LOC113147102</fullName>
    </submittedName>
</protein>
<feature type="region of interest" description="Disordered" evidence="1">
    <location>
        <begin position="398"/>
        <end position="424"/>
    </location>
</feature>
<dbReference type="GO" id="GO:0017119">
    <property type="term" value="C:Golgi transport complex"/>
    <property type="evidence" value="ECO:0007669"/>
    <property type="project" value="InterPro"/>
</dbReference>
<feature type="compositionally biased region" description="Basic and acidic residues" evidence="1">
    <location>
        <begin position="210"/>
        <end position="219"/>
    </location>
</feature>
<evidence type="ECO:0000256" key="1">
    <source>
        <dbReference type="SAM" id="MobiDB-lite"/>
    </source>
</evidence>
<gene>
    <name evidence="3" type="primary">LOC113147102</name>
</gene>
<feature type="region of interest" description="Disordered" evidence="1">
    <location>
        <begin position="438"/>
        <end position="473"/>
    </location>
</feature>
<sequence>MLQLDLQARPQEGEALQPQQLHRLNGEAGGQGTPALAKAGTAVEGHLQQIVRELLQEQGRADISLLAESLTCLDTHGWRQHPPAAGASARLPTTVGLSLFVRRQRLETYRQQLHAFRRVFPLLQQLQQAAESLNSTLATALGRLAKSRLHLLPLLQQLLKLRQEQQQLSNKEATCTAILERLSVPPQALEALTRPLPPQESASLPAARAPDGRKPQEVHAVSRELHTTVDALATVQQRRHLLQKLAAAASADFPLIESLLLQTRELSDLGQERLFLLVLHRLQQLGPFSRDTVLWEALTNLHGYPAYLLQCLQQLLRLRRHLLRQGFERAAWTPRDAVVGSRDTPRPLRSSVEWLSHAAAEEAEIFVAVLDLLFAKGGAAALGIAELQQGRRANVAAESPVESMGAPMSSAASHVNRASAEEAAEGGPFLEELPTLVEQQVQQQQQEEDPERHEPTKGWLPMSDAPTLPAEAGGSAATLQQLLDPVALLDGALEVLHAPLTALVTTALESNSSKKSGDGGISALKVALLLQGEAAAIEEAVAASLRISPQQRLETNQQQNQPPRKLLLVSHVLDLHEKAIEVFEAQWDSSALQLPQLSPATAARWNPCGENEEARRSSGTPSFLSRFAARLQDMLLTHASFLPSVVTQQEAQQMQMRETSLQRLEALVGRDVPRCVNFCLQLGHLMGGIGGCVYILNALCSLRTVLQSEVLSLPPQLQQAQQEQQQQQKQFQEILALPLLQQQRRLLTELIDEKSQELGQMEGARLRTKCGLTLMLEAVDAYGRPPSPEDHPAPEFVSHGPLGTPQDAPTTGSGMSKDIAAELLTAEKVEDFLAALMTQVYGDTALEMPLLGALAQGALRRKVRAAALEALVDGYSKLYTFIISEGRGSPTHTPEQIKLLLDL</sequence>
<dbReference type="GO" id="GO:0006891">
    <property type="term" value="P:intra-Golgi vesicle-mediated transport"/>
    <property type="evidence" value="ECO:0007669"/>
    <property type="project" value="InterPro"/>
</dbReference>
<keyword evidence="2" id="KW-1185">Reference proteome</keyword>
<name>A0A6P6RWG1_9EIME</name>
<accession>A0A6P6RWG1</accession>
<proteinExistence type="predicted"/>
<organism evidence="2 3">
    <name type="scientific">Cyclospora cayetanensis</name>
    <dbReference type="NCBI Taxonomy" id="88456"/>
    <lineage>
        <taxon>Eukaryota</taxon>
        <taxon>Sar</taxon>
        <taxon>Alveolata</taxon>
        <taxon>Apicomplexa</taxon>
        <taxon>Conoidasida</taxon>
        <taxon>Coccidia</taxon>
        <taxon>Eucoccidiorida</taxon>
        <taxon>Eimeriorina</taxon>
        <taxon>Eimeriidae</taxon>
        <taxon>Cyclospora</taxon>
    </lineage>
</organism>